<evidence type="ECO:0000313" key="2">
    <source>
        <dbReference type="RefSeq" id="XP_045140871.1"/>
    </source>
</evidence>
<sequence>MSKLAREPDGPNAVSQQPTSSPTTKGKKKTKTSCRPKSPSSNKVKKVQRRIKRLLHGSSRKKSSQRSSTAVSSKVKRLKRAKKLRPLAKA</sequence>
<evidence type="ECO:0000313" key="1">
    <source>
        <dbReference type="Proteomes" id="UP000694863"/>
    </source>
</evidence>
<name>A0AC55CM42_ECHTE</name>
<proteinExistence type="predicted"/>
<dbReference type="Proteomes" id="UP000694863">
    <property type="component" value="Unplaced"/>
</dbReference>
<keyword evidence="1" id="KW-1185">Reference proteome</keyword>
<accession>A0AC55CM42</accession>
<dbReference type="RefSeq" id="XP_045140871.1">
    <property type="nucleotide sequence ID" value="XM_045284936.1"/>
</dbReference>
<organism evidence="1 2">
    <name type="scientific">Echinops telfairi</name>
    <name type="common">Lesser hedgehog tenrec</name>
    <dbReference type="NCBI Taxonomy" id="9371"/>
    <lineage>
        <taxon>Eukaryota</taxon>
        <taxon>Metazoa</taxon>
        <taxon>Chordata</taxon>
        <taxon>Craniata</taxon>
        <taxon>Vertebrata</taxon>
        <taxon>Euteleostomi</taxon>
        <taxon>Mammalia</taxon>
        <taxon>Eutheria</taxon>
        <taxon>Afrotheria</taxon>
        <taxon>Tenrecidae</taxon>
        <taxon>Tenrecinae</taxon>
        <taxon>Echinops</taxon>
    </lineage>
</organism>
<protein>
    <submittedName>
        <fullName evidence="2">Uncharacterized protein LOC123521068</fullName>
    </submittedName>
</protein>
<gene>
    <name evidence="2" type="primary">LOC123521068</name>
</gene>
<reference evidence="2" key="1">
    <citation type="submission" date="2025-08" db="UniProtKB">
        <authorList>
            <consortium name="RefSeq"/>
        </authorList>
    </citation>
    <scope>IDENTIFICATION</scope>
</reference>